<evidence type="ECO:0000256" key="4">
    <source>
        <dbReference type="ARBA" id="ARBA00022741"/>
    </source>
</evidence>
<dbReference type="Pfam" id="PF02195">
    <property type="entry name" value="ParB_N"/>
    <property type="match status" value="1"/>
</dbReference>
<evidence type="ECO:0000256" key="7">
    <source>
        <dbReference type="ARBA" id="ARBA00023002"/>
    </source>
</evidence>
<keyword evidence="6" id="KW-0049">Antioxidant</keyword>
<evidence type="ECO:0000313" key="11">
    <source>
        <dbReference type="EMBL" id="KAB0801980.1"/>
    </source>
</evidence>
<dbReference type="FunFam" id="3.90.1530.10:FF:000001">
    <property type="entry name" value="Sulfiredoxin"/>
    <property type="match status" value="1"/>
</dbReference>
<accession>A0A5N4AXT6</accession>
<dbReference type="EC" id="1.8.98.2" evidence="2"/>
<proteinExistence type="inferred from homology"/>
<evidence type="ECO:0000256" key="5">
    <source>
        <dbReference type="ARBA" id="ARBA00022840"/>
    </source>
</evidence>
<dbReference type="PANTHER" id="PTHR21348:SF2">
    <property type="entry name" value="SULFIREDOXIN-1"/>
    <property type="match status" value="1"/>
</dbReference>
<organism evidence="11 12">
    <name type="scientific">Photinus pyralis</name>
    <name type="common">Common eastern firefly</name>
    <name type="synonym">Lampyris pyralis</name>
    <dbReference type="NCBI Taxonomy" id="7054"/>
    <lineage>
        <taxon>Eukaryota</taxon>
        <taxon>Metazoa</taxon>
        <taxon>Ecdysozoa</taxon>
        <taxon>Arthropoda</taxon>
        <taxon>Hexapoda</taxon>
        <taxon>Insecta</taxon>
        <taxon>Pterygota</taxon>
        <taxon>Neoptera</taxon>
        <taxon>Endopterygota</taxon>
        <taxon>Coleoptera</taxon>
        <taxon>Polyphaga</taxon>
        <taxon>Elateriformia</taxon>
        <taxon>Elateroidea</taxon>
        <taxon>Lampyridae</taxon>
        <taxon>Lampyrinae</taxon>
        <taxon>Photinus</taxon>
    </lineage>
</organism>
<dbReference type="InterPro" id="IPR003115">
    <property type="entry name" value="ParB_N"/>
</dbReference>
<evidence type="ECO:0000256" key="6">
    <source>
        <dbReference type="ARBA" id="ARBA00022862"/>
    </source>
</evidence>
<dbReference type="FunCoup" id="A0A5N4AXT6">
    <property type="interactions" value="58"/>
</dbReference>
<dbReference type="GO" id="GO:0034599">
    <property type="term" value="P:cellular response to oxidative stress"/>
    <property type="evidence" value="ECO:0007669"/>
    <property type="project" value="TreeGrafter"/>
</dbReference>
<evidence type="ECO:0000259" key="10">
    <source>
        <dbReference type="Pfam" id="PF02195"/>
    </source>
</evidence>
<protein>
    <recommendedName>
        <fullName evidence="2">sulfiredoxin</fullName>
        <ecNumber evidence="2">1.8.98.2</ecNumber>
    </recommendedName>
</protein>
<comment type="catalytic activity">
    <reaction evidence="9">
        <text>S-hydroxy-S-oxy-L-cysteinyl-[peroxiredoxin] + [protein]-dithiol + ATP = S-hydroxy-L-cysteinyl-[peroxiredoxin] + [protein]-disulfide + ADP + phosphate</text>
        <dbReference type="Rhea" id="RHEA:17545"/>
        <dbReference type="Rhea" id="RHEA-COMP:10593"/>
        <dbReference type="Rhea" id="RHEA-COMP:10594"/>
        <dbReference type="Rhea" id="RHEA-COMP:13681"/>
        <dbReference type="Rhea" id="RHEA-COMP:17976"/>
        <dbReference type="ChEBI" id="CHEBI:29950"/>
        <dbReference type="ChEBI" id="CHEBI:30616"/>
        <dbReference type="ChEBI" id="CHEBI:43474"/>
        <dbReference type="ChEBI" id="CHEBI:50058"/>
        <dbReference type="ChEBI" id="CHEBI:61973"/>
        <dbReference type="ChEBI" id="CHEBI:61974"/>
        <dbReference type="ChEBI" id="CHEBI:456216"/>
        <dbReference type="EC" id="1.8.98.2"/>
    </reaction>
</comment>
<reference evidence="11 12" key="1">
    <citation type="journal article" date="2018" name="Elife">
        <title>Firefly genomes illuminate parallel origins of bioluminescence in beetles.</title>
        <authorList>
            <person name="Fallon T.R."/>
            <person name="Lower S.E."/>
            <person name="Chang C.H."/>
            <person name="Bessho-Uehara M."/>
            <person name="Martin G.J."/>
            <person name="Bewick A.J."/>
            <person name="Behringer M."/>
            <person name="Debat H.J."/>
            <person name="Wong I."/>
            <person name="Day J.C."/>
            <person name="Suvorov A."/>
            <person name="Silva C.J."/>
            <person name="Stanger-Hall K.F."/>
            <person name="Hall D.W."/>
            <person name="Schmitz R.J."/>
            <person name="Nelson D.R."/>
            <person name="Lewis S.M."/>
            <person name="Shigenobu S."/>
            <person name="Bybee S.M."/>
            <person name="Larracuente A.M."/>
            <person name="Oba Y."/>
            <person name="Weng J.K."/>
        </authorList>
    </citation>
    <scope>NUCLEOTIDE SEQUENCE [LARGE SCALE GENOMIC DNA]</scope>
    <source>
        <strain evidence="11">1611_PpyrPB1</strain>
        <tissue evidence="11">Whole body</tissue>
    </source>
</reference>
<comment type="similarity">
    <text evidence="1">Belongs to the sulfiredoxin family.</text>
</comment>
<keyword evidence="7" id="KW-0560">Oxidoreductase</keyword>
<dbReference type="GO" id="GO:0005524">
    <property type="term" value="F:ATP binding"/>
    <property type="evidence" value="ECO:0007669"/>
    <property type="project" value="UniProtKB-KW"/>
</dbReference>
<dbReference type="Gene3D" id="3.90.1530.10">
    <property type="entry name" value="Conserved hypothetical protein from pyrococcus furiosus pfu- 392566-001, ParB domain"/>
    <property type="match status" value="1"/>
</dbReference>
<evidence type="ECO:0000313" key="12">
    <source>
        <dbReference type="Proteomes" id="UP000327044"/>
    </source>
</evidence>
<keyword evidence="5" id="KW-0067">ATP-binding</keyword>
<dbReference type="GO" id="GO:0005737">
    <property type="term" value="C:cytoplasm"/>
    <property type="evidence" value="ECO:0007669"/>
    <property type="project" value="TreeGrafter"/>
</dbReference>
<comment type="caution">
    <text evidence="11">The sequence shown here is derived from an EMBL/GenBank/DDBJ whole genome shotgun (WGS) entry which is preliminary data.</text>
</comment>
<evidence type="ECO:0000256" key="2">
    <source>
        <dbReference type="ARBA" id="ARBA00013055"/>
    </source>
</evidence>
<name>A0A5N4AXT6_PHOPY</name>
<dbReference type="PANTHER" id="PTHR21348">
    <property type="match status" value="1"/>
</dbReference>
<dbReference type="InterPro" id="IPR036086">
    <property type="entry name" value="ParB/Sulfiredoxin_sf"/>
</dbReference>
<keyword evidence="8" id="KW-1015">Disulfide bond</keyword>
<evidence type="ECO:0000256" key="8">
    <source>
        <dbReference type="ARBA" id="ARBA00023157"/>
    </source>
</evidence>
<dbReference type="EMBL" id="VVIM01000002">
    <property type="protein sequence ID" value="KAB0801980.1"/>
    <property type="molecule type" value="Genomic_DNA"/>
</dbReference>
<dbReference type="AlphaFoldDB" id="A0A5N4AXT6"/>
<keyword evidence="12" id="KW-1185">Reference proteome</keyword>
<dbReference type="CDD" id="cd16395">
    <property type="entry name" value="Srx"/>
    <property type="match status" value="1"/>
</dbReference>
<dbReference type="GO" id="GO:0032542">
    <property type="term" value="F:sulfiredoxin activity"/>
    <property type="evidence" value="ECO:0007669"/>
    <property type="project" value="UniProtKB-EC"/>
</dbReference>
<evidence type="ECO:0000256" key="9">
    <source>
        <dbReference type="ARBA" id="ARBA00047514"/>
    </source>
</evidence>
<dbReference type="InterPro" id="IPR016692">
    <property type="entry name" value="Sulfiredoxin"/>
</dbReference>
<sequence>MNTGEGKSAAALYTIHLLNKVNLKVWESLNIKSRRLHINKMASIHGAGIMEVHNVPMTAIIRPIMPEVNLNKVESIMGTLSNPETADLIPPIDVMWITGREGGNYYYSFGGCHRYVAHKNLNLPTIKAKLIKSTMNDLKCYLGASTPDLK</sequence>
<feature type="domain" description="ParB-like N-terminal" evidence="10">
    <location>
        <begin position="51"/>
        <end position="145"/>
    </location>
</feature>
<dbReference type="Proteomes" id="UP000327044">
    <property type="component" value="Unassembled WGS sequence"/>
</dbReference>
<dbReference type="SUPFAM" id="SSF110849">
    <property type="entry name" value="ParB/Sulfiredoxin"/>
    <property type="match status" value="1"/>
</dbReference>
<gene>
    <name evidence="11" type="ORF">PPYR_04166</name>
</gene>
<evidence type="ECO:0000256" key="3">
    <source>
        <dbReference type="ARBA" id="ARBA00022481"/>
    </source>
</evidence>
<keyword evidence="4" id="KW-0547">Nucleotide-binding</keyword>
<dbReference type="InParanoid" id="A0A5N4AXT6"/>
<keyword evidence="3" id="KW-0488">Methylation</keyword>
<evidence type="ECO:0000256" key="1">
    <source>
        <dbReference type="ARBA" id="ARBA00009609"/>
    </source>
</evidence>